<dbReference type="HOGENOM" id="CLU_3253399_0_0_9"/>
<sequence>MHQNEFPSGNHTIAQNDVSAVALPEDWRGGYRFSARGTGRYN</sequence>
<name>U4TIP4_9LACO</name>
<dbReference type="Proteomes" id="UP000030647">
    <property type="component" value="Unassembled WGS sequence"/>
</dbReference>
<reference evidence="2" key="1">
    <citation type="journal article" date="2013" name="Genome Announc.">
        <title>Whole-Genome Sequencing of Lactobacillus shenzhenensis Strain LY-73T.</title>
        <authorList>
            <person name="Lin Z."/>
            <person name="Liu Z."/>
            <person name="Yang R."/>
            <person name="Zou Y."/>
            <person name="Wan D."/>
            <person name="Chen J."/>
            <person name="Guo M."/>
            <person name="Zhao J."/>
            <person name="Fang C."/>
            <person name="Yang R."/>
            <person name="Liu F."/>
        </authorList>
    </citation>
    <scope>NUCLEOTIDE SEQUENCE [LARGE SCALE GENOMIC DNA]</scope>
    <source>
        <strain evidence="2">LY-73</strain>
    </source>
</reference>
<proteinExistence type="predicted"/>
<evidence type="ECO:0000313" key="2">
    <source>
        <dbReference type="Proteomes" id="UP000030647"/>
    </source>
</evidence>
<evidence type="ECO:0000313" key="1">
    <source>
        <dbReference type="EMBL" id="ERL64064.1"/>
    </source>
</evidence>
<organism evidence="1 2">
    <name type="scientific">Schleiferilactobacillus shenzhenensis LY-73</name>
    <dbReference type="NCBI Taxonomy" id="1231336"/>
    <lineage>
        <taxon>Bacteria</taxon>
        <taxon>Bacillati</taxon>
        <taxon>Bacillota</taxon>
        <taxon>Bacilli</taxon>
        <taxon>Lactobacillales</taxon>
        <taxon>Lactobacillaceae</taxon>
        <taxon>Schleiferilactobacillus</taxon>
    </lineage>
</organism>
<keyword evidence="2" id="KW-1185">Reference proteome</keyword>
<dbReference type="EMBL" id="KI271605">
    <property type="protein sequence ID" value="ERL64064.1"/>
    <property type="molecule type" value="Genomic_DNA"/>
</dbReference>
<accession>U4TIP4</accession>
<gene>
    <name evidence="1" type="ORF">L248_1597</name>
</gene>
<dbReference type="AlphaFoldDB" id="U4TIP4"/>
<protein>
    <submittedName>
        <fullName evidence="1">Uncharacterized protein</fullName>
    </submittedName>
</protein>
<dbReference type="STRING" id="1231336.L248_1597"/>